<dbReference type="PANTHER" id="PTHR47894">
    <property type="entry name" value="HTH-TYPE TRANSCRIPTIONAL REGULATOR GADX"/>
    <property type="match status" value="1"/>
</dbReference>
<feature type="domain" description="HTH araC/xylS-type" evidence="4">
    <location>
        <begin position="236"/>
        <end position="333"/>
    </location>
</feature>
<sequence>MTTRSVLGLIYTVHAINNMGIETADILTKYGFSLQNLDPFAQIDRAQELQILLEIVQQLDDVSAGLQLGTRFGIAGYGPFSLMLMTSPTAYDACKLGIQYQALAYLYGTMELDLTPGTTGLSLYPANLPESIRTFLIDRDLAGTYQLLKDIMINQDDNFSLDEVWIPHPKPTTAKPYEELFQCPVKFDQPHGKLVISNIELSHAFPQSNALACKLYQAQCDQLIEARAAQISGLTGKVSQYLNLFEYRFPKTSDVATLFSISERSLRRQLVKESTSYQTILNSVRYHRARKLLTNSKLPIETIADKLGYSEPSAFNHAFTKWSGTSPRDYRKHPTYPSE</sequence>
<accession>A0ABP7M3F1</accession>
<evidence type="ECO:0000313" key="6">
    <source>
        <dbReference type="Proteomes" id="UP001501565"/>
    </source>
</evidence>
<dbReference type="SMART" id="SM00342">
    <property type="entry name" value="HTH_ARAC"/>
    <property type="match status" value="1"/>
</dbReference>
<organism evidence="5 6">
    <name type="scientific">Litoribacillus peritrichatus</name>
    <dbReference type="NCBI Taxonomy" id="718191"/>
    <lineage>
        <taxon>Bacteria</taxon>
        <taxon>Pseudomonadati</taxon>
        <taxon>Pseudomonadota</taxon>
        <taxon>Gammaproteobacteria</taxon>
        <taxon>Oceanospirillales</taxon>
        <taxon>Oceanospirillaceae</taxon>
        <taxon>Litoribacillus</taxon>
    </lineage>
</organism>
<keyword evidence="3" id="KW-0804">Transcription</keyword>
<dbReference type="SUPFAM" id="SSF46689">
    <property type="entry name" value="Homeodomain-like"/>
    <property type="match status" value="1"/>
</dbReference>
<dbReference type="InterPro" id="IPR009057">
    <property type="entry name" value="Homeodomain-like_sf"/>
</dbReference>
<evidence type="ECO:0000259" key="4">
    <source>
        <dbReference type="PROSITE" id="PS01124"/>
    </source>
</evidence>
<dbReference type="RefSeq" id="WP_344794634.1">
    <property type="nucleotide sequence ID" value="NZ_BAABBN010000004.1"/>
</dbReference>
<dbReference type="Proteomes" id="UP001501565">
    <property type="component" value="Unassembled WGS sequence"/>
</dbReference>
<gene>
    <name evidence="5" type="ORF">GCM10022277_02420</name>
</gene>
<dbReference type="Pfam" id="PF12625">
    <property type="entry name" value="Arabinose_bd"/>
    <property type="match status" value="1"/>
</dbReference>
<keyword evidence="6" id="KW-1185">Reference proteome</keyword>
<dbReference type="PANTHER" id="PTHR47894:SF1">
    <property type="entry name" value="HTH-TYPE TRANSCRIPTIONAL REGULATOR VQSM"/>
    <property type="match status" value="1"/>
</dbReference>
<evidence type="ECO:0000313" key="5">
    <source>
        <dbReference type="EMBL" id="GAA3911394.1"/>
    </source>
</evidence>
<comment type="caution">
    <text evidence="5">The sequence shown here is derived from an EMBL/GenBank/DDBJ whole genome shotgun (WGS) entry which is preliminary data.</text>
</comment>
<dbReference type="InterPro" id="IPR032687">
    <property type="entry name" value="AraC-type_N"/>
</dbReference>
<name>A0ABP7M3F1_9GAMM</name>
<dbReference type="Gene3D" id="1.10.10.60">
    <property type="entry name" value="Homeodomain-like"/>
    <property type="match status" value="1"/>
</dbReference>
<dbReference type="EMBL" id="BAABBN010000004">
    <property type="protein sequence ID" value="GAA3911394.1"/>
    <property type="molecule type" value="Genomic_DNA"/>
</dbReference>
<evidence type="ECO:0000256" key="3">
    <source>
        <dbReference type="ARBA" id="ARBA00023163"/>
    </source>
</evidence>
<dbReference type="Pfam" id="PF12833">
    <property type="entry name" value="HTH_18"/>
    <property type="match status" value="1"/>
</dbReference>
<evidence type="ECO:0000256" key="1">
    <source>
        <dbReference type="ARBA" id="ARBA00023015"/>
    </source>
</evidence>
<evidence type="ECO:0000256" key="2">
    <source>
        <dbReference type="ARBA" id="ARBA00023125"/>
    </source>
</evidence>
<keyword evidence="2" id="KW-0238">DNA-binding</keyword>
<dbReference type="InterPro" id="IPR018060">
    <property type="entry name" value="HTH_AraC"/>
</dbReference>
<keyword evidence="1" id="KW-0805">Transcription regulation</keyword>
<proteinExistence type="predicted"/>
<protein>
    <submittedName>
        <fullName evidence="5">AraC family transcriptional regulator</fullName>
    </submittedName>
</protein>
<reference evidence="6" key="1">
    <citation type="journal article" date="2019" name="Int. J. Syst. Evol. Microbiol.">
        <title>The Global Catalogue of Microorganisms (GCM) 10K type strain sequencing project: providing services to taxonomists for standard genome sequencing and annotation.</title>
        <authorList>
            <consortium name="The Broad Institute Genomics Platform"/>
            <consortium name="The Broad Institute Genome Sequencing Center for Infectious Disease"/>
            <person name="Wu L."/>
            <person name="Ma J."/>
        </authorList>
    </citation>
    <scope>NUCLEOTIDE SEQUENCE [LARGE SCALE GENOMIC DNA]</scope>
    <source>
        <strain evidence="6">JCM 17551</strain>
    </source>
</reference>
<dbReference type="PROSITE" id="PS01124">
    <property type="entry name" value="HTH_ARAC_FAMILY_2"/>
    <property type="match status" value="1"/>
</dbReference>